<dbReference type="Pfam" id="PF00563">
    <property type="entry name" value="EAL"/>
    <property type="match status" value="1"/>
</dbReference>
<dbReference type="PROSITE" id="PS50883">
    <property type="entry name" value="EAL"/>
    <property type="match status" value="1"/>
</dbReference>
<protein>
    <submittedName>
        <fullName evidence="2">EAL domain-containing protein</fullName>
    </submittedName>
</protein>
<reference evidence="2 3" key="1">
    <citation type="submission" date="2022-05" db="EMBL/GenBank/DDBJ databases">
        <title>Sporolactobacillus sp nov CPB3-1, isolated from tree bark (Mangifera indica L.).</title>
        <authorList>
            <person name="Phuengjayaem S."/>
            <person name="Tanasupawat S."/>
        </authorList>
    </citation>
    <scope>NUCLEOTIDE SEQUENCE [LARGE SCALE GENOMIC DNA]</scope>
    <source>
        <strain evidence="2 3">CPB3-1</strain>
    </source>
</reference>
<comment type="caution">
    <text evidence="2">The sequence shown here is derived from an EMBL/GenBank/DDBJ whole genome shotgun (WGS) entry which is preliminary data.</text>
</comment>
<feature type="domain" description="EAL" evidence="1">
    <location>
        <begin position="1"/>
        <end position="244"/>
    </location>
</feature>
<dbReference type="SUPFAM" id="SSF141868">
    <property type="entry name" value="EAL domain-like"/>
    <property type="match status" value="1"/>
</dbReference>
<evidence type="ECO:0000313" key="3">
    <source>
        <dbReference type="Proteomes" id="UP001203004"/>
    </source>
</evidence>
<organism evidence="2 3">
    <name type="scientific">Sporolactobacillus mangiferae</name>
    <dbReference type="NCBI Taxonomy" id="2940498"/>
    <lineage>
        <taxon>Bacteria</taxon>
        <taxon>Bacillati</taxon>
        <taxon>Bacillota</taxon>
        <taxon>Bacilli</taxon>
        <taxon>Bacillales</taxon>
        <taxon>Sporolactobacillaceae</taxon>
        <taxon>Sporolactobacillus</taxon>
    </lineage>
</organism>
<evidence type="ECO:0000313" key="2">
    <source>
        <dbReference type="EMBL" id="MCL1632648.1"/>
    </source>
</evidence>
<evidence type="ECO:0000259" key="1">
    <source>
        <dbReference type="PROSITE" id="PS50883"/>
    </source>
</evidence>
<name>A0ABT0MDA1_9BACL</name>
<dbReference type="InterPro" id="IPR035919">
    <property type="entry name" value="EAL_sf"/>
</dbReference>
<dbReference type="EMBL" id="JAMAST010000019">
    <property type="protein sequence ID" value="MCL1632648.1"/>
    <property type="molecule type" value="Genomic_DNA"/>
</dbReference>
<sequence length="244" mass="28597">MWFFRLLQSERFFHHYQPIVNLQTSEVEGYEALFRSKNFRDPKNAYTAAIRKNRLFELDVHSIQKAIHMFARHGPVKKGRKLFLNVYPSTIMHEDFSSFMLQMIERYALPAGQIVLEIVEHEKITDFNSMSDTLRFLQQMGIMIAVDDFGKGSDDINRTIEIDTDYIKLDRYFSVDLLRSRKKQAYVMFLVHYCHQFNVKLIFEGLETANDIGCAQRLGVLYAQGYALGKPQHISKISRSDEHV</sequence>
<dbReference type="InterPro" id="IPR050706">
    <property type="entry name" value="Cyclic-di-GMP_PDE-like"/>
</dbReference>
<dbReference type="RefSeq" id="WP_249102609.1">
    <property type="nucleotide sequence ID" value="NZ_JAMAST010000019.1"/>
</dbReference>
<dbReference type="Gene3D" id="3.20.20.450">
    <property type="entry name" value="EAL domain"/>
    <property type="match status" value="1"/>
</dbReference>
<gene>
    <name evidence="2" type="ORF">M3N64_12035</name>
</gene>
<dbReference type="SMART" id="SM00052">
    <property type="entry name" value="EAL"/>
    <property type="match status" value="1"/>
</dbReference>
<accession>A0ABT0MDA1</accession>
<keyword evidence="3" id="KW-1185">Reference proteome</keyword>
<dbReference type="PANTHER" id="PTHR33121">
    <property type="entry name" value="CYCLIC DI-GMP PHOSPHODIESTERASE PDEF"/>
    <property type="match status" value="1"/>
</dbReference>
<dbReference type="Proteomes" id="UP001203004">
    <property type="component" value="Unassembled WGS sequence"/>
</dbReference>
<dbReference type="InterPro" id="IPR001633">
    <property type="entry name" value="EAL_dom"/>
</dbReference>
<dbReference type="PANTHER" id="PTHR33121:SF76">
    <property type="entry name" value="SIGNALING PROTEIN"/>
    <property type="match status" value="1"/>
</dbReference>
<proteinExistence type="predicted"/>
<dbReference type="CDD" id="cd01948">
    <property type="entry name" value="EAL"/>
    <property type="match status" value="1"/>
</dbReference>